<sequence length="151" mass="16361">MTTKKSFAAIALLLLIIVSACQNSKAGKNLSKNSFTAVVNGKDFTAKFAEGHITEITNTLLLSGSMGNGEDIQLFLPQDTGAGTYSYDMGIQGKYQKTDEDFSFANAGQLIIESHDTKNKYIKGSFNFTSKPMNSEAASYTIENGSFSVHY</sequence>
<dbReference type="PROSITE" id="PS51257">
    <property type="entry name" value="PROKAR_LIPOPROTEIN"/>
    <property type="match status" value="1"/>
</dbReference>
<feature type="chain" id="PRO_5002664119" description="Lipoprotein" evidence="1">
    <location>
        <begin position="21"/>
        <end position="151"/>
    </location>
</feature>
<protein>
    <recommendedName>
        <fullName evidence="4">Lipoprotein</fullName>
    </recommendedName>
</protein>
<accession>A3XK96</accession>
<dbReference type="Proteomes" id="UP000001601">
    <property type="component" value="Unassembled WGS sequence"/>
</dbReference>
<keyword evidence="3" id="KW-1185">Reference proteome</keyword>
<proteinExistence type="predicted"/>
<dbReference type="EMBL" id="AANC01000003">
    <property type="protein sequence ID" value="EAQ50028.1"/>
    <property type="molecule type" value="Genomic_DNA"/>
</dbReference>
<dbReference type="RefSeq" id="WP_009778937.1">
    <property type="nucleotide sequence ID" value="NZ_CH672395.1"/>
</dbReference>
<dbReference type="AlphaFoldDB" id="A3XK96"/>
<dbReference type="Pfam" id="PF19765">
    <property type="entry name" value="DUF6252"/>
    <property type="match status" value="1"/>
</dbReference>
<dbReference type="HOGENOM" id="CLU_1729078_0_0_10"/>
<evidence type="ECO:0000313" key="3">
    <source>
        <dbReference type="Proteomes" id="UP000001601"/>
    </source>
</evidence>
<dbReference type="OrthoDB" id="1399177at2"/>
<dbReference type="InterPro" id="IPR046219">
    <property type="entry name" value="DUF6252"/>
</dbReference>
<feature type="signal peptide" evidence="1">
    <location>
        <begin position="1"/>
        <end position="20"/>
    </location>
</feature>
<evidence type="ECO:0000256" key="1">
    <source>
        <dbReference type="SAM" id="SignalP"/>
    </source>
</evidence>
<gene>
    <name evidence="2" type="ORF">MED217_02720</name>
</gene>
<evidence type="ECO:0000313" key="2">
    <source>
        <dbReference type="EMBL" id="EAQ50028.1"/>
    </source>
</evidence>
<keyword evidence="1" id="KW-0732">Signal</keyword>
<dbReference type="STRING" id="398720.MED217_02720"/>
<organism evidence="2 3">
    <name type="scientific">Leeuwenhoekiella blandensis (strain CECT 7118 / CCUG 51940 / KCTC 22103 / MED217)</name>
    <name type="common">Flavobacterium sp. (strain MED217)</name>
    <dbReference type="NCBI Taxonomy" id="398720"/>
    <lineage>
        <taxon>Bacteria</taxon>
        <taxon>Pseudomonadati</taxon>
        <taxon>Bacteroidota</taxon>
        <taxon>Flavobacteriia</taxon>
        <taxon>Flavobacteriales</taxon>
        <taxon>Flavobacteriaceae</taxon>
        <taxon>Leeuwenhoekiella</taxon>
    </lineage>
</organism>
<evidence type="ECO:0008006" key="4">
    <source>
        <dbReference type="Google" id="ProtNLM"/>
    </source>
</evidence>
<name>A3XK96_LEEBM</name>
<comment type="caution">
    <text evidence="2">The sequence shown here is derived from an EMBL/GenBank/DDBJ whole genome shotgun (WGS) entry which is preliminary data.</text>
</comment>
<reference evidence="2 3" key="1">
    <citation type="journal article" date="2007" name="Nature">
        <title>Light stimulates growth of proteorhodopsin-containing marine Flavobacteria.</title>
        <authorList>
            <person name="Gomez-Consarnau L."/>
            <person name="Gonzalez J.M."/>
            <person name="Coll-Llado M."/>
            <person name="Gourdon P."/>
            <person name="Pascher T."/>
            <person name="Neutze R."/>
            <person name="Pedros-Alio C."/>
            <person name="Pinhassi J."/>
        </authorList>
    </citation>
    <scope>NUCLEOTIDE SEQUENCE [LARGE SCALE GENOMIC DNA]</scope>
    <source>
        <strain evidence="2 3">MED217</strain>
    </source>
</reference>